<evidence type="ECO:0000259" key="1">
    <source>
        <dbReference type="PROSITE" id="PS50801"/>
    </source>
</evidence>
<feature type="domain" description="STAS" evidence="1">
    <location>
        <begin position="16"/>
        <end position="95"/>
    </location>
</feature>
<dbReference type="RefSeq" id="WP_345525296.1">
    <property type="nucleotide sequence ID" value="NZ_BAABKN010000005.1"/>
</dbReference>
<organism evidence="2 3">
    <name type="scientific">Nocardioides endophyticus</name>
    <dbReference type="NCBI Taxonomy" id="1353775"/>
    <lineage>
        <taxon>Bacteria</taxon>
        <taxon>Bacillati</taxon>
        <taxon>Actinomycetota</taxon>
        <taxon>Actinomycetes</taxon>
        <taxon>Propionibacteriales</taxon>
        <taxon>Nocardioidaceae</taxon>
        <taxon>Nocardioides</taxon>
    </lineage>
</organism>
<dbReference type="InterPro" id="IPR002645">
    <property type="entry name" value="STAS_dom"/>
</dbReference>
<dbReference type="EMBL" id="BAABKN010000005">
    <property type="protein sequence ID" value="GAA4727451.1"/>
    <property type="molecule type" value="Genomic_DNA"/>
</dbReference>
<protein>
    <recommendedName>
        <fullName evidence="1">STAS domain-containing protein</fullName>
    </recommendedName>
</protein>
<dbReference type="SUPFAM" id="SSF52091">
    <property type="entry name" value="SpoIIaa-like"/>
    <property type="match status" value="1"/>
</dbReference>
<name>A0ABP8YG38_9ACTN</name>
<dbReference type="Pfam" id="PF13466">
    <property type="entry name" value="STAS_2"/>
    <property type="match status" value="1"/>
</dbReference>
<accession>A0ABP8YG38</accession>
<dbReference type="CDD" id="cd07043">
    <property type="entry name" value="STAS_anti-anti-sigma_factors"/>
    <property type="match status" value="1"/>
</dbReference>
<comment type="caution">
    <text evidence="2">The sequence shown here is derived from an EMBL/GenBank/DDBJ whole genome shotgun (WGS) entry which is preliminary data.</text>
</comment>
<evidence type="ECO:0000313" key="3">
    <source>
        <dbReference type="Proteomes" id="UP001499882"/>
    </source>
</evidence>
<dbReference type="InterPro" id="IPR036513">
    <property type="entry name" value="STAS_dom_sf"/>
</dbReference>
<dbReference type="InterPro" id="IPR058548">
    <property type="entry name" value="MlaB-like_STAS"/>
</dbReference>
<dbReference type="Proteomes" id="UP001499882">
    <property type="component" value="Unassembled WGS sequence"/>
</dbReference>
<keyword evidence="3" id="KW-1185">Reference proteome</keyword>
<evidence type="ECO:0000313" key="2">
    <source>
        <dbReference type="EMBL" id="GAA4727451.1"/>
    </source>
</evidence>
<sequence length="120" mass="12638">MAFFSAVALLPPQAHLVLTGEFDTFAARTLRFRLEQAIDRGCIDIVVDASAVSFVDAGGLGMFVGLRNSVTPYGGSVTVAAASDRFLRVAELAGLRTTFDLDLLAGDPGETSRRSSARAS</sequence>
<dbReference type="Gene3D" id="3.30.750.24">
    <property type="entry name" value="STAS domain"/>
    <property type="match status" value="1"/>
</dbReference>
<proteinExistence type="predicted"/>
<dbReference type="PANTHER" id="PTHR33495:SF2">
    <property type="entry name" value="ANTI-SIGMA FACTOR ANTAGONIST TM_1081-RELATED"/>
    <property type="match status" value="1"/>
</dbReference>
<dbReference type="PANTHER" id="PTHR33495">
    <property type="entry name" value="ANTI-SIGMA FACTOR ANTAGONIST TM_1081-RELATED-RELATED"/>
    <property type="match status" value="1"/>
</dbReference>
<gene>
    <name evidence="2" type="ORF">GCM10023350_07990</name>
</gene>
<dbReference type="PROSITE" id="PS50801">
    <property type="entry name" value="STAS"/>
    <property type="match status" value="1"/>
</dbReference>
<reference evidence="3" key="1">
    <citation type="journal article" date="2019" name="Int. J. Syst. Evol. Microbiol.">
        <title>The Global Catalogue of Microorganisms (GCM) 10K type strain sequencing project: providing services to taxonomists for standard genome sequencing and annotation.</title>
        <authorList>
            <consortium name="The Broad Institute Genomics Platform"/>
            <consortium name="The Broad Institute Genome Sequencing Center for Infectious Disease"/>
            <person name="Wu L."/>
            <person name="Ma J."/>
        </authorList>
    </citation>
    <scope>NUCLEOTIDE SEQUENCE [LARGE SCALE GENOMIC DNA]</scope>
    <source>
        <strain evidence="3">JCM 18532</strain>
    </source>
</reference>